<keyword evidence="3" id="KW-1185">Reference proteome</keyword>
<keyword evidence="1" id="KW-1133">Transmembrane helix</keyword>
<evidence type="ECO:0000256" key="1">
    <source>
        <dbReference type="SAM" id="Phobius"/>
    </source>
</evidence>
<reference evidence="2 3" key="1">
    <citation type="submission" date="2019-01" db="EMBL/GenBank/DDBJ databases">
        <title>Draft genome sequence of Psathyrella aberdarensis IHI B618.</title>
        <authorList>
            <person name="Buettner E."/>
            <person name="Kellner H."/>
        </authorList>
    </citation>
    <scope>NUCLEOTIDE SEQUENCE [LARGE SCALE GENOMIC DNA]</scope>
    <source>
        <strain evidence="2 3">IHI B618</strain>
    </source>
</reference>
<dbReference type="AlphaFoldDB" id="A0A4Q2DDF6"/>
<keyword evidence="1" id="KW-0812">Transmembrane</keyword>
<organism evidence="2 3">
    <name type="scientific">Candolleomyces aberdarensis</name>
    <dbReference type="NCBI Taxonomy" id="2316362"/>
    <lineage>
        <taxon>Eukaryota</taxon>
        <taxon>Fungi</taxon>
        <taxon>Dikarya</taxon>
        <taxon>Basidiomycota</taxon>
        <taxon>Agaricomycotina</taxon>
        <taxon>Agaricomycetes</taxon>
        <taxon>Agaricomycetidae</taxon>
        <taxon>Agaricales</taxon>
        <taxon>Agaricineae</taxon>
        <taxon>Psathyrellaceae</taxon>
        <taxon>Candolleomyces</taxon>
    </lineage>
</organism>
<dbReference type="OrthoDB" id="72269at2759"/>
<feature type="transmembrane region" description="Helical" evidence="1">
    <location>
        <begin position="191"/>
        <end position="212"/>
    </location>
</feature>
<feature type="transmembrane region" description="Helical" evidence="1">
    <location>
        <begin position="256"/>
        <end position="277"/>
    </location>
</feature>
<keyword evidence="1" id="KW-0472">Membrane</keyword>
<evidence type="ECO:0000313" key="2">
    <source>
        <dbReference type="EMBL" id="RXW16535.1"/>
    </source>
</evidence>
<feature type="transmembrane region" description="Helical" evidence="1">
    <location>
        <begin position="307"/>
        <end position="327"/>
    </location>
</feature>
<sequence length="368" mass="40759">MGRDPVKSVFSGRVLALTIYPALSLLSAYLILGHLFEFYSPLRSEYCSPSTKNGSTYALPYTGFQRLDYELCFMVSVFHAAINDSIGYTFLKYFLGTSSIYIVLPCLEALRPPNAAGDEGRLGRSLRWPASWLQATQVVTLGVTMPVWGLVVSLVRMQDSTAYLEAKEDQKRRTGADNQENRPAIPTAHDVLSIIPSVVFGGALPSYAFFHYQDPKITVLWQIFPIYVFLAGWIYRRLANLAHSHSTTSVKDASRFILIASFLTSAYFHLIIVWPLFVSGDVTSLQQLFLPAYSPTPATVESSVVAFLRYDFHFAWISALLVTFLTVRFQSVWHAAQIVVVTSVGMVLVGPGAMVAGAALWKEGGTLL</sequence>
<evidence type="ECO:0000313" key="3">
    <source>
        <dbReference type="Proteomes" id="UP000290288"/>
    </source>
</evidence>
<feature type="transmembrane region" description="Helical" evidence="1">
    <location>
        <begin position="12"/>
        <end position="32"/>
    </location>
</feature>
<gene>
    <name evidence="2" type="ORF">EST38_g9316</name>
</gene>
<feature type="transmembrane region" description="Helical" evidence="1">
    <location>
        <begin position="339"/>
        <end position="361"/>
    </location>
</feature>
<feature type="transmembrane region" description="Helical" evidence="1">
    <location>
        <begin position="132"/>
        <end position="155"/>
    </location>
</feature>
<feature type="transmembrane region" description="Helical" evidence="1">
    <location>
        <begin position="218"/>
        <end position="235"/>
    </location>
</feature>
<name>A0A4Q2DDF6_9AGAR</name>
<dbReference type="STRING" id="2316362.A0A4Q2DDF6"/>
<protein>
    <submittedName>
        <fullName evidence="2">Uncharacterized protein</fullName>
    </submittedName>
</protein>
<accession>A0A4Q2DDF6</accession>
<dbReference type="EMBL" id="SDEE01000427">
    <property type="protein sequence ID" value="RXW16535.1"/>
    <property type="molecule type" value="Genomic_DNA"/>
</dbReference>
<proteinExistence type="predicted"/>
<dbReference type="Proteomes" id="UP000290288">
    <property type="component" value="Unassembled WGS sequence"/>
</dbReference>
<comment type="caution">
    <text evidence="2">The sequence shown here is derived from an EMBL/GenBank/DDBJ whole genome shotgun (WGS) entry which is preliminary data.</text>
</comment>